<dbReference type="Gene3D" id="3.40.50.300">
    <property type="entry name" value="P-loop containing nucleotide triphosphate hydrolases"/>
    <property type="match status" value="1"/>
</dbReference>
<dbReference type="InterPro" id="IPR041118">
    <property type="entry name" value="Rx_N"/>
</dbReference>
<keyword evidence="5" id="KW-0175">Coiled coil</keyword>
<reference evidence="8" key="1">
    <citation type="submission" date="2018-02" db="EMBL/GenBank/DDBJ databases">
        <authorList>
            <person name="Cohen D.B."/>
            <person name="Kent A.D."/>
        </authorList>
    </citation>
    <scope>NUCLEOTIDE SEQUENCE</scope>
</reference>
<dbReference type="PRINTS" id="PR00364">
    <property type="entry name" value="DISEASERSIST"/>
</dbReference>
<feature type="coiled-coil region" evidence="5">
    <location>
        <begin position="28"/>
        <end position="55"/>
    </location>
</feature>
<keyword evidence="2" id="KW-0547">Nucleotide-binding</keyword>
<dbReference type="AlphaFoldDB" id="A0A2N9FJE5"/>
<gene>
    <name evidence="8" type="ORF">FSB_LOCUS15150</name>
</gene>
<feature type="domain" description="Disease resistance N-terminal" evidence="7">
    <location>
        <begin position="6"/>
        <end position="91"/>
    </location>
</feature>
<evidence type="ECO:0000259" key="7">
    <source>
        <dbReference type="Pfam" id="PF18052"/>
    </source>
</evidence>
<dbReference type="InterPro" id="IPR002182">
    <property type="entry name" value="NB-ARC"/>
</dbReference>
<organism evidence="8">
    <name type="scientific">Fagus sylvatica</name>
    <name type="common">Beechnut</name>
    <dbReference type="NCBI Taxonomy" id="28930"/>
    <lineage>
        <taxon>Eukaryota</taxon>
        <taxon>Viridiplantae</taxon>
        <taxon>Streptophyta</taxon>
        <taxon>Embryophyta</taxon>
        <taxon>Tracheophyta</taxon>
        <taxon>Spermatophyta</taxon>
        <taxon>Magnoliopsida</taxon>
        <taxon>eudicotyledons</taxon>
        <taxon>Gunneridae</taxon>
        <taxon>Pentapetalae</taxon>
        <taxon>rosids</taxon>
        <taxon>fabids</taxon>
        <taxon>Fagales</taxon>
        <taxon>Fagaceae</taxon>
        <taxon>Fagus</taxon>
    </lineage>
</organism>
<dbReference type="Pfam" id="PF00931">
    <property type="entry name" value="NB-ARC"/>
    <property type="match status" value="1"/>
</dbReference>
<evidence type="ECO:0000256" key="5">
    <source>
        <dbReference type="SAM" id="Coils"/>
    </source>
</evidence>
<dbReference type="InterPro" id="IPR042197">
    <property type="entry name" value="Apaf_helical"/>
</dbReference>
<dbReference type="GO" id="GO:0043531">
    <property type="term" value="F:ADP binding"/>
    <property type="evidence" value="ECO:0007669"/>
    <property type="project" value="InterPro"/>
</dbReference>
<keyword evidence="1" id="KW-0677">Repeat</keyword>
<keyword evidence="3" id="KW-0611">Plant defense</keyword>
<dbReference type="EMBL" id="OIVN01000907">
    <property type="protein sequence ID" value="SPC87268.1"/>
    <property type="molecule type" value="Genomic_DNA"/>
</dbReference>
<evidence type="ECO:0008006" key="9">
    <source>
        <dbReference type="Google" id="ProtNLM"/>
    </source>
</evidence>
<evidence type="ECO:0000256" key="4">
    <source>
        <dbReference type="ARBA" id="ARBA00022840"/>
    </source>
</evidence>
<protein>
    <recommendedName>
        <fullName evidence="9">NB-ARC domain-containing protein</fullName>
    </recommendedName>
</protein>
<evidence type="ECO:0000256" key="2">
    <source>
        <dbReference type="ARBA" id="ARBA00022741"/>
    </source>
</evidence>
<evidence type="ECO:0000256" key="1">
    <source>
        <dbReference type="ARBA" id="ARBA00022737"/>
    </source>
</evidence>
<dbReference type="InterPro" id="IPR027417">
    <property type="entry name" value="P-loop_NTPase"/>
</dbReference>
<accession>A0A2N9FJE5</accession>
<feature type="domain" description="NB-ARC" evidence="6">
    <location>
        <begin position="110"/>
        <end position="270"/>
    </location>
</feature>
<dbReference type="GO" id="GO:0006952">
    <property type="term" value="P:defense response"/>
    <property type="evidence" value="ECO:0007669"/>
    <property type="project" value="UniProtKB-KW"/>
</dbReference>
<sequence length="349" mass="39669">MAEGIVTDLMKQLVSIAAREAEQEIRLVVGVDKEIEKLKDNLQTLEAVLNDAEKRQVTDKAVKLWLKKLEGVSYEMDDVLDEWNTAMIKSEIQKEDENAENDLVVKKKGSEEERSPYVISLVGMGGIGKIVLAQLAYNDHEVKTHFEKRVWVCVSEPFDQPRVSKAIIKAFGGGDSNSIELQVLLEKICELIEGKKFFLVLDDVWIEDSTLWEPFKLALKYGAQGCRILVTTRKSRFAKIMGSTSACVINLEVLSDEDCWLMFSNIAFFDKDPEQCRQLEVLGRQIAMKCKGLPLAAKTLRSLMRFMRSKEQWKNVLDSNLWELGDVEKVVEKDLFAPLLLSYNDLPSN</sequence>
<dbReference type="Gene3D" id="1.10.8.430">
    <property type="entry name" value="Helical domain of apoptotic protease-activating factors"/>
    <property type="match status" value="1"/>
</dbReference>
<evidence type="ECO:0000313" key="8">
    <source>
        <dbReference type="EMBL" id="SPC87268.1"/>
    </source>
</evidence>
<dbReference type="InterPro" id="IPR038005">
    <property type="entry name" value="RX-like_CC"/>
</dbReference>
<dbReference type="GO" id="GO:0005524">
    <property type="term" value="F:ATP binding"/>
    <property type="evidence" value="ECO:0007669"/>
    <property type="project" value="UniProtKB-KW"/>
</dbReference>
<dbReference type="CDD" id="cd14798">
    <property type="entry name" value="RX-CC_like"/>
    <property type="match status" value="1"/>
</dbReference>
<dbReference type="PANTHER" id="PTHR36766">
    <property type="entry name" value="PLANT BROAD-SPECTRUM MILDEW RESISTANCE PROTEIN RPW8"/>
    <property type="match status" value="1"/>
</dbReference>
<dbReference type="PANTHER" id="PTHR36766:SF45">
    <property type="entry name" value="NB-ARC DOMAIN-CONTAINING PROTEIN"/>
    <property type="match status" value="1"/>
</dbReference>
<dbReference type="SUPFAM" id="SSF52540">
    <property type="entry name" value="P-loop containing nucleoside triphosphate hydrolases"/>
    <property type="match status" value="1"/>
</dbReference>
<proteinExistence type="predicted"/>
<dbReference type="Pfam" id="PF18052">
    <property type="entry name" value="Rx_N"/>
    <property type="match status" value="1"/>
</dbReference>
<keyword evidence="4" id="KW-0067">ATP-binding</keyword>
<evidence type="ECO:0000259" key="6">
    <source>
        <dbReference type="Pfam" id="PF00931"/>
    </source>
</evidence>
<name>A0A2N9FJE5_FAGSY</name>
<evidence type="ECO:0000256" key="3">
    <source>
        <dbReference type="ARBA" id="ARBA00022821"/>
    </source>
</evidence>